<organism evidence="1 2">
    <name type="scientific">Streptomyces polyasparticus</name>
    <dbReference type="NCBI Taxonomy" id="2767826"/>
    <lineage>
        <taxon>Bacteria</taxon>
        <taxon>Bacillati</taxon>
        <taxon>Actinomycetota</taxon>
        <taxon>Actinomycetes</taxon>
        <taxon>Kitasatosporales</taxon>
        <taxon>Streptomycetaceae</taxon>
        <taxon>Streptomyces</taxon>
    </lineage>
</organism>
<name>A0ABR7SU44_9ACTN</name>
<accession>A0ABR7SU44</accession>
<evidence type="ECO:0008006" key="3">
    <source>
        <dbReference type="Google" id="ProtNLM"/>
    </source>
</evidence>
<evidence type="ECO:0000313" key="1">
    <source>
        <dbReference type="EMBL" id="MBC9718923.1"/>
    </source>
</evidence>
<dbReference type="EMBL" id="JACTVJ010000030">
    <property type="protein sequence ID" value="MBC9718923.1"/>
    <property type="molecule type" value="Genomic_DNA"/>
</dbReference>
<evidence type="ECO:0000313" key="2">
    <source>
        <dbReference type="Proteomes" id="UP000642284"/>
    </source>
</evidence>
<reference evidence="1 2" key="1">
    <citation type="submission" date="2020-08" db="EMBL/GenBank/DDBJ databases">
        <title>Genemic of Streptomyces polyaspartic.</title>
        <authorList>
            <person name="Liu W."/>
        </authorList>
    </citation>
    <scope>NUCLEOTIDE SEQUENCE [LARGE SCALE GENOMIC DNA]</scope>
    <source>
        <strain evidence="1 2">TRM66268-LWL</strain>
    </source>
</reference>
<keyword evidence="2" id="KW-1185">Reference proteome</keyword>
<proteinExistence type="predicted"/>
<protein>
    <recommendedName>
        <fullName evidence="3">Fibronectin type-III domain-containing protein</fullName>
    </recommendedName>
</protein>
<gene>
    <name evidence="1" type="ORF">H9Y04_40995</name>
</gene>
<dbReference type="RefSeq" id="WP_187819344.1">
    <property type="nucleotide sequence ID" value="NZ_JACTVJ010000030.1"/>
</dbReference>
<dbReference type="Proteomes" id="UP000642284">
    <property type="component" value="Unassembled WGS sequence"/>
</dbReference>
<comment type="caution">
    <text evidence="1">The sequence shown here is derived from an EMBL/GenBank/DDBJ whole genome shotgun (WGS) entry which is preliminary data.</text>
</comment>
<sequence>MSSTGASAYEATPEKCFSAPKKYSKSAGSATFRWTGTKTTTNCSDIHIRPKSMWVNVKVCFLKSDGSTINYCQTNFTTALADKRTTIATDVKDGTKYWLRFATIAASNGEIYQ</sequence>